<dbReference type="Proteomes" id="UP000184144">
    <property type="component" value="Unassembled WGS sequence"/>
</dbReference>
<sequence>MKHYKSLVVLVGLALAGCAAPQGSVSIRPGLGAEADLDAIRPPSGATYNFILTNDGAPVPATMSITSRKRSGNRYTYNGQMVLTLPAAENLEQVAAVIAEALGKTTVRARGNQLFIPVGLTTDNRFRSSRSNITSDVTRYAPHDCFAVLGTCRYKAIDRSGRVAALVSETTEQDGVWRSKTELDPKAKNPGLTNEIRRAVYSIDKNAVLIDMVVMRGSGARRTSFAIRRK</sequence>
<evidence type="ECO:0000313" key="2">
    <source>
        <dbReference type="EMBL" id="SHE64035.1"/>
    </source>
</evidence>
<evidence type="ECO:0008006" key="4">
    <source>
        <dbReference type="Google" id="ProtNLM"/>
    </source>
</evidence>
<protein>
    <recommendedName>
        <fullName evidence="4">Group 4 capsule polysaccharide lipoprotein gfcB, YjbF</fullName>
    </recommendedName>
</protein>
<evidence type="ECO:0000313" key="3">
    <source>
        <dbReference type="Proteomes" id="UP000184144"/>
    </source>
</evidence>
<keyword evidence="3" id="KW-1185">Reference proteome</keyword>
<dbReference type="PROSITE" id="PS51257">
    <property type="entry name" value="PROKAR_LIPOPROTEIN"/>
    <property type="match status" value="1"/>
</dbReference>
<reference evidence="3" key="1">
    <citation type="submission" date="2016-11" db="EMBL/GenBank/DDBJ databases">
        <authorList>
            <person name="Varghese N."/>
            <person name="Submissions S."/>
        </authorList>
    </citation>
    <scope>NUCLEOTIDE SEQUENCE [LARGE SCALE GENOMIC DNA]</scope>
    <source>
        <strain evidence="3">DSM 100566</strain>
    </source>
</reference>
<dbReference type="RefSeq" id="WP_073140861.1">
    <property type="nucleotide sequence ID" value="NZ_FQUV01000002.1"/>
</dbReference>
<gene>
    <name evidence="2" type="ORF">SAMN05444273_102126</name>
</gene>
<dbReference type="STRING" id="1486859.SAMN05444273_102126"/>
<dbReference type="EMBL" id="FQUV01000002">
    <property type="protein sequence ID" value="SHE64035.1"/>
    <property type="molecule type" value="Genomic_DNA"/>
</dbReference>
<feature type="signal peptide" evidence="1">
    <location>
        <begin position="1"/>
        <end position="19"/>
    </location>
</feature>
<keyword evidence="1" id="KW-0732">Signal</keyword>
<feature type="chain" id="PRO_5013155129" description="Group 4 capsule polysaccharide lipoprotein gfcB, YjbF" evidence="1">
    <location>
        <begin position="20"/>
        <end position="230"/>
    </location>
</feature>
<dbReference type="OrthoDB" id="7835359at2"/>
<accession>A0A1M4V513</accession>
<proteinExistence type="predicted"/>
<evidence type="ECO:0000256" key="1">
    <source>
        <dbReference type="SAM" id="SignalP"/>
    </source>
</evidence>
<name>A0A1M4V513_9RHOB</name>
<organism evidence="2 3">
    <name type="scientific">Litoreibacter ascidiaceicola</name>
    <dbReference type="NCBI Taxonomy" id="1486859"/>
    <lineage>
        <taxon>Bacteria</taxon>
        <taxon>Pseudomonadati</taxon>
        <taxon>Pseudomonadota</taxon>
        <taxon>Alphaproteobacteria</taxon>
        <taxon>Rhodobacterales</taxon>
        <taxon>Roseobacteraceae</taxon>
        <taxon>Litoreibacter</taxon>
    </lineage>
</organism>
<dbReference type="AlphaFoldDB" id="A0A1M4V513"/>